<protein>
    <submittedName>
        <fullName evidence="1">Uncharacterized protein</fullName>
    </submittedName>
</protein>
<dbReference type="AlphaFoldDB" id="A0A8D1GTQ8"/>
<organism evidence="1 2">
    <name type="scientific">Sus scrofa</name>
    <name type="common">Pig</name>
    <dbReference type="NCBI Taxonomy" id="9823"/>
    <lineage>
        <taxon>Eukaryota</taxon>
        <taxon>Metazoa</taxon>
        <taxon>Chordata</taxon>
        <taxon>Craniata</taxon>
        <taxon>Vertebrata</taxon>
        <taxon>Euteleostomi</taxon>
        <taxon>Mammalia</taxon>
        <taxon>Eutheria</taxon>
        <taxon>Laurasiatheria</taxon>
        <taxon>Artiodactyla</taxon>
        <taxon>Suina</taxon>
        <taxon>Suidae</taxon>
        <taxon>Sus</taxon>
    </lineage>
</organism>
<name>A0A8D1GTQ8_PIG</name>
<accession>A0A8D1GTQ8</accession>
<dbReference type="Proteomes" id="UP000694728">
    <property type="component" value="Unplaced"/>
</dbReference>
<sequence length="74" mass="8087">PCRGLLLPAVAGPVNESMSRGEELVQKPDHRGDGMVNIVQPRKGLQALGIPVAQDEEVGRGLPRCWNFRRVCVL</sequence>
<dbReference type="Ensembl" id="ENSSSCT00045009405.1">
    <property type="protein sequence ID" value="ENSSSCP00045006434.1"/>
    <property type="gene ID" value="ENSSSCG00045005633.1"/>
</dbReference>
<reference evidence="1" key="1">
    <citation type="submission" date="2025-08" db="UniProtKB">
        <authorList>
            <consortium name="Ensembl"/>
        </authorList>
    </citation>
    <scope>IDENTIFICATION</scope>
</reference>
<proteinExistence type="predicted"/>
<evidence type="ECO:0000313" key="1">
    <source>
        <dbReference type="Ensembl" id="ENSSSCP00045006434.1"/>
    </source>
</evidence>
<evidence type="ECO:0000313" key="2">
    <source>
        <dbReference type="Proteomes" id="UP000694728"/>
    </source>
</evidence>